<dbReference type="SUPFAM" id="SSF88946">
    <property type="entry name" value="Sigma2 domain of RNA polymerase sigma factors"/>
    <property type="match status" value="1"/>
</dbReference>
<dbReference type="Proteomes" id="UP000321798">
    <property type="component" value="Unassembled WGS sequence"/>
</dbReference>
<protein>
    <recommendedName>
        <fullName evidence="10">DNA-directed RNA polymerase sigma-70 factor</fullName>
    </recommendedName>
</protein>
<dbReference type="Pfam" id="PF04542">
    <property type="entry name" value="Sigma70_r2"/>
    <property type="match status" value="1"/>
</dbReference>
<dbReference type="AlphaFoldDB" id="A0A512PIU5"/>
<keyword evidence="3" id="KW-0731">Sigma factor</keyword>
<dbReference type="NCBIfam" id="TIGR02937">
    <property type="entry name" value="sigma70-ECF"/>
    <property type="match status" value="1"/>
</dbReference>
<evidence type="ECO:0000256" key="3">
    <source>
        <dbReference type="ARBA" id="ARBA00023082"/>
    </source>
</evidence>
<dbReference type="PANTHER" id="PTHR43133:SF8">
    <property type="entry name" value="RNA POLYMERASE SIGMA FACTOR HI_1459-RELATED"/>
    <property type="match status" value="1"/>
</dbReference>
<evidence type="ECO:0008006" key="10">
    <source>
        <dbReference type="Google" id="ProtNLM"/>
    </source>
</evidence>
<dbReference type="GO" id="GO:0003677">
    <property type="term" value="F:DNA binding"/>
    <property type="evidence" value="ECO:0007669"/>
    <property type="project" value="UniProtKB-KW"/>
</dbReference>
<dbReference type="SUPFAM" id="SSF88659">
    <property type="entry name" value="Sigma3 and sigma4 domains of RNA polymerase sigma factors"/>
    <property type="match status" value="1"/>
</dbReference>
<dbReference type="InterPro" id="IPR007630">
    <property type="entry name" value="RNA_pol_sigma70_r4"/>
</dbReference>
<comment type="similarity">
    <text evidence="1">Belongs to the sigma-70 factor family. ECF subfamily.</text>
</comment>
<dbReference type="InterPro" id="IPR013324">
    <property type="entry name" value="RNA_pol_sigma_r3/r4-like"/>
</dbReference>
<gene>
    <name evidence="8" type="ORF">CSO01_38180</name>
</gene>
<dbReference type="OrthoDB" id="9811152at2"/>
<evidence type="ECO:0000259" key="6">
    <source>
        <dbReference type="Pfam" id="PF04542"/>
    </source>
</evidence>
<dbReference type="Gene3D" id="1.10.10.10">
    <property type="entry name" value="Winged helix-like DNA-binding domain superfamily/Winged helix DNA-binding domain"/>
    <property type="match status" value="1"/>
</dbReference>
<dbReference type="GO" id="GO:0016987">
    <property type="term" value="F:sigma factor activity"/>
    <property type="evidence" value="ECO:0007669"/>
    <property type="project" value="UniProtKB-KW"/>
</dbReference>
<dbReference type="InterPro" id="IPR013325">
    <property type="entry name" value="RNA_pol_sigma_r2"/>
</dbReference>
<proteinExistence type="inferred from homology"/>
<dbReference type="PANTHER" id="PTHR43133">
    <property type="entry name" value="RNA POLYMERASE ECF-TYPE SIGMA FACTO"/>
    <property type="match status" value="1"/>
</dbReference>
<feature type="domain" description="RNA polymerase sigma-70 region 4" evidence="7">
    <location>
        <begin position="142"/>
        <end position="189"/>
    </location>
</feature>
<dbReference type="InterPro" id="IPR039425">
    <property type="entry name" value="RNA_pol_sigma-70-like"/>
</dbReference>
<evidence type="ECO:0000313" key="8">
    <source>
        <dbReference type="EMBL" id="GEP71103.1"/>
    </source>
</evidence>
<keyword evidence="5" id="KW-0804">Transcription</keyword>
<name>A0A512PIU5_9CELL</name>
<dbReference type="GO" id="GO:0006352">
    <property type="term" value="P:DNA-templated transcription initiation"/>
    <property type="evidence" value="ECO:0007669"/>
    <property type="project" value="InterPro"/>
</dbReference>
<dbReference type="InterPro" id="IPR007627">
    <property type="entry name" value="RNA_pol_sigma70_r2"/>
</dbReference>
<sequence>MVTDAQAEEEPRGPAAGARICTPTDVAAQYRRHHESLAKVAARFFEGKRPDAAENAVMDVMLRLTESAKAGELTDKGEDWGPYLRRAVRNSCVDIVRREKREREHFPQGDPELERIVDLDPLGDAIAQQHSTRWQVARLKSALATLDESELLIIWLTFWKGATDKQIGDRIGTSGQAVGQRKKTILRKLLKEVTKDE</sequence>
<evidence type="ECO:0000259" key="7">
    <source>
        <dbReference type="Pfam" id="PF04545"/>
    </source>
</evidence>
<dbReference type="Pfam" id="PF04545">
    <property type="entry name" value="Sigma70_r4"/>
    <property type="match status" value="1"/>
</dbReference>
<dbReference type="InterPro" id="IPR036388">
    <property type="entry name" value="WH-like_DNA-bd_sf"/>
</dbReference>
<dbReference type="InterPro" id="IPR014284">
    <property type="entry name" value="RNA_pol_sigma-70_dom"/>
</dbReference>
<reference evidence="8 9" key="1">
    <citation type="submission" date="2019-07" db="EMBL/GenBank/DDBJ databases">
        <title>Whole genome shotgun sequence of Cellulomonas soli NBRC 109434.</title>
        <authorList>
            <person name="Hosoyama A."/>
            <person name="Uohara A."/>
            <person name="Ohji S."/>
            <person name="Ichikawa N."/>
        </authorList>
    </citation>
    <scope>NUCLEOTIDE SEQUENCE [LARGE SCALE GENOMIC DNA]</scope>
    <source>
        <strain evidence="8 9">NBRC 109434</strain>
    </source>
</reference>
<accession>A0A512PIU5</accession>
<evidence type="ECO:0000256" key="2">
    <source>
        <dbReference type="ARBA" id="ARBA00023015"/>
    </source>
</evidence>
<keyword evidence="9" id="KW-1185">Reference proteome</keyword>
<keyword evidence="4" id="KW-0238">DNA-binding</keyword>
<keyword evidence="2" id="KW-0805">Transcription regulation</keyword>
<evidence type="ECO:0000313" key="9">
    <source>
        <dbReference type="Proteomes" id="UP000321798"/>
    </source>
</evidence>
<evidence type="ECO:0000256" key="1">
    <source>
        <dbReference type="ARBA" id="ARBA00010641"/>
    </source>
</evidence>
<comment type="caution">
    <text evidence="8">The sequence shown here is derived from an EMBL/GenBank/DDBJ whole genome shotgun (WGS) entry which is preliminary data.</text>
</comment>
<dbReference type="Gene3D" id="1.10.1740.10">
    <property type="match status" value="1"/>
</dbReference>
<feature type="domain" description="RNA polymerase sigma-70 region 2" evidence="6">
    <location>
        <begin position="30"/>
        <end position="101"/>
    </location>
</feature>
<organism evidence="8 9">
    <name type="scientific">Cellulomonas soli</name>
    <dbReference type="NCBI Taxonomy" id="931535"/>
    <lineage>
        <taxon>Bacteria</taxon>
        <taxon>Bacillati</taxon>
        <taxon>Actinomycetota</taxon>
        <taxon>Actinomycetes</taxon>
        <taxon>Micrococcales</taxon>
        <taxon>Cellulomonadaceae</taxon>
        <taxon>Cellulomonas</taxon>
    </lineage>
</organism>
<dbReference type="EMBL" id="BKAL01000023">
    <property type="protein sequence ID" value="GEP71103.1"/>
    <property type="molecule type" value="Genomic_DNA"/>
</dbReference>
<evidence type="ECO:0000256" key="5">
    <source>
        <dbReference type="ARBA" id="ARBA00023163"/>
    </source>
</evidence>
<evidence type="ECO:0000256" key="4">
    <source>
        <dbReference type="ARBA" id="ARBA00023125"/>
    </source>
</evidence>